<dbReference type="Proteomes" id="UP000677228">
    <property type="component" value="Unassembled WGS sequence"/>
</dbReference>
<evidence type="ECO:0000313" key="3">
    <source>
        <dbReference type="EMBL" id="CAF4343277.1"/>
    </source>
</evidence>
<dbReference type="AlphaFoldDB" id="A0A8S2UGX8"/>
<accession>A0A8S2UGX8</accession>
<proteinExistence type="inferred from homology"/>
<dbReference type="EMBL" id="CAJNOK010040700">
    <property type="protein sequence ID" value="CAF1552769.1"/>
    <property type="molecule type" value="Genomic_DNA"/>
</dbReference>
<feature type="non-terminal residue" evidence="3">
    <location>
        <position position="210"/>
    </location>
</feature>
<dbReference type="Pfam" id="PF00106">
    <property type="entry name" value="adh_short"/>
    <property type="match status" value="1"/>
</dbReference>
<organism evidence="3 4">
    <name type="scientific">Didymodactylos carnosus</name>
    <dbReference type="NCBI Taxonomy" id="1234261"/>
    <lineage>
        <taxon>Eukaryota</taxon>
        <taxon>Metazoa</taxon>
        <taxon>Spiralia</taxon>
        <taxon>Gnathifera</taxon>
        <taxon>Rotifera</taxon>
        <taxon>Eurotatoria</taxon>
        <taxon>Bdelloidea</taxon>
        <taxon>Philodinida</taxon>
        <taxon>Philodinidae</taxon>
        <taxon>Didymodactylos</taxon>
    </lineage>
</organism>
<evidence type="ECO:0000256" key="1">
    <source>
        <dbReference type="RuleBase" id="RU000363"/>
    </source>
</evidence>
<protein>
    <recommendedName>
        <fullName evidence="5">C-factor</fullName>
    </recommendedName>
</protein>
<dbReference type="PRINTS" id="PR00080">
    <property type="entry name" value="SDRFAMILY"/>
</dbReference>
<dbReference type="PANTHER" id="PTHR43544">
    <property type="entry name" value="SHORT-CHAIN DEHYDROGENASE/REDUCTASE"/>
    <property type="match status" value="1"/>
</dbReference>
<reference evidence="3" key="1">
    <citation type="submission" date="2021-02" db="EMBL/GenBank/DDBJ databases">
        <authorList>
            <person name="Nowell W R."/>
        </authorList>
    </citation>
    <scope>NUCLEOTIDE SEQUENCE</scope>
</reference>
<comment type="caution">
    <text evidence="3">The sequence shown here is derived from an EMBL/GenBank/DDBJ whole genome shotgun (WGS) entry which is preliminary data.</text>
</comment>
<dbReference type="InterPro" id="IPR051468">
    <property type="entry name" value="Fungal_SecMetab_SDRs"/>
</dbReference>
<sequence>TLDDESIKAAYHTVEQKLNGQGLNMLINNAAINTGLQLDNILEKEMLNTYNSNVIGPWKVTKVFLPLLKKSVKSNQPHNAQQSSIIMISSLMSSMELAKSFPFFAYDYQCSKAALNMFTVCMAKEWEKKGIFIALVHPGWVRTDMGGDSADPDTDTAVTNIVECLQSLKAEHYGRLIDSTQASIITIFPCWGAHVNDVVLACRRRLGVLY</sequence>
<dbReference type="PRINTS" id="PR00081">
    <property type="entry name" value="GDHRDH"/>
</dbReference>
<evidence type="ECO:0008006" key="5">
    <source>
        <dbReference type="Google" id="ProtNLM"/>
    </source>
</evidence>
<name>A0A8S2UGX8_9BILA</name>
<evidence type="ECO:0000313" key="2">
    <source>
        <dbReference type="EMBL" id="CAF1552769.1"/>
    </source>
</evidence>
<dbReference type="InterPro" id="IPR036291">
    <property type="entry name" value="NAD(P)-bd_dom_sf"/>
</dbReference>
<dbReference type="Proteomes" id="UP000682733">
    <property type="component" value="Unassembled WGS sequence"/>
</dbReference>
<comment type="similarity">
    <text evidence="1">Belongs to the short-chain dehydrogenases/reductases (SDR) family.</text>
</comment>
<gene>
    <name evidence="2" type="ORF">OVA965_LOCUS39383</name>
    <name evidence="3" type="ORF">TMI583_LOCUS40688</name>
</gene>
<dbReference type="SUPFAM" id="SSF51735">
    <property type="entry name" value="NAD(P)-binding Rossmann-fold domains"/>
    <property type="match status" value="1"/>
</dbReference>
<evidence type="ECO:0000313" key="4">
    <source>
        <dbReference type="Proteomes" id="UP000682733"/>
    </source>
</evidence>
<dbReference type="InterPro" id="IPR002347">
    <property type="entry name" value="SDR_fam"/>
</dbReference>
<dbReference type="GO" id="GO:0005737">
    <property type="term" value="C:cytoplasm"/>
    <property type="evidence" value="ECO:0007669"/>
    <property type="project" value="TreeGrafter"/>
</dbReference>
<dbReference type="Gene3D" id="3.40.50.720">
    <property type="entry name" value="NAD(P)-binding Rossmann-like Domain"/>
    <property type="match status" value="1"/>
</dbReference>
<dbReference type="EMBL" id="CAJOBA010063193">
    <property type="protein sequence ID" value="CAF4343277.1"/>
    <property type="molecule type" value="Genomic_DNA"/>
</dbReference>
<dbReference type="GO" id="GO:0016491">
    <property type="term" value="F:oxidoreductase activity"/>
    <property type="evidence" value="ECO:0007669"/>
    <property type="project" value="TreeGrafter"/>
</dbReference>
<dbReference type="PANTHER" id="PTHR43544:SF33">
    <property type="entry name" value="C-FACTOR"/>
    <property type="match status" value="1"/>
</dbReference>
<feature type="non-terminal residue" evidence="3">
    <location>
        <position position="1"/>
    </location>
</feature>